<comment type="caution">
    <text evidence="1">The sequence shown here is derived from an EMBL/GenBank/DDBJ whole genome shotgun (WGS) entry which is preliminary data.</text>
</comment>
<keyword evidence="2" id="KW-1185">Reference proteome</keyword>
<dbReference type="Proteomes" id="UP000321058">
    <property type="component" value="Unassembled WGS sequence"/>
</dbReference>
<protein>
    <submittedName>
        <fullName evidence="1">Uncharacterized protein</fullName>
    </submittedName>
</protein>
<dbReference type="AlphaFoldDB" id="A0A512N9W1"/>
<evidence type="ECO:0000313" key="1">
    <source>
        <dbReference type="EMBL" id="GEP55461.1"/>
    </source>
</evidence>
<evidence type="ECO:0000313" key="2">
    <source>
        <dbReference type="Proteomes" id="UP000321058"/>
    </source>
</evidence>
<organism evidence="1 2">
    <name type="scientific">Reyranella soli</name>
    <dbReference type="NCBI Taxonomy" id="1230389"/>
    <lineage>
        <taxon>Bacteria</taxon>
        <taxon>Pseudomonadati</taxon>
        <taxon>Pseudomonadota</taxon>
        <taxon>Alphaproteobacteria</taxon>
        <taxon>Hyphomicrobiales</taxon>
        <taxon>Reyranellaceae</taxon>
        <taxon>Reyranella</taxon>
    </lineage>
</organism>
<dbReference type="OrthoDB" id="9831759at2"/>
<sequence length="142" mass="15707">MIKAGCEHSDADKLLAARRALRGSEWDGSDLDHFVQVLCRLDVDRHGFGALDLLAVEDAWVSAVGEAWSGGLVARLKDGRRAHVEGRTGRSHWSIEDSDIEAGLLDAGEQHPELGPRHAWQGHAWENAMARRLNELLDRIAE</sequence>
<dbReference type="EMBL" id="BKAJ01000038">
    <property type="protein sequence ID" value="GEP55461.1"/>
    <property type="molecule type" value="Genomic_DNA"/>
</dbReference>
<accession>A0A512N9W1</accession>
<reference evidence="1 2" key="1">
    <citation type="submission" date="2019-07" db="EMBL/GenBank/DDBJ databases">
        <title>Whole genome shotgun sequence of Reyranella soli NBRC 108950.</title>
        <authorList>
            <person name="Hosoyama A."/>
            <person name="Uohara A."/>
            <person name="Ohji S."/>
            <person name="Ichikawa N."/>
        </authorList>
    </citation>
    <scope>NUCLEOTIDE SEQUENCE [LARGE SCALE GENOMIC DNA]</scope>
    <source>
        <strain evidence="1 2">NBRC 108950</strain>
    </source>
</reference>
<name>A0A512N9W1_9HYPH</name>
<gene>
    <name evidence="1" type="ORF">RSO01_26270</name>
</gene>
<dbReference type="RefSeq" id="WP_147149548.1">
    <property type="nucleotide sequence ID" value="NZ_BKAJ01000038.1"/>
</dbReference>
<proteinExistence type="predicted"/>